<dbReference type="InterPro" id="IPR027056">
    <property type="entry name" value="Gluconate_2DH_su3"/>
</dbReference>
<sequence>MRQSGLDPLLLATELAALIDTLIPGDTLFPSASRAGAVGLVFDRLRTLEGETFVDALLQQCHEWSGGRALTELSAAERVELVARLERERPEWFQQLRFVTYLSYYQLPPVVRAVRTLGFDYNEAPQPSGYVMEPFDPQQDLPTSPRGAYVPTEAVERVSLEGLGDLTRSIGEEGSA</sequence>
<dbReference type="AlphaFoldDB" id="A0A7C5VW70"/>
<reference evidence="1" key="1">
    <citation type="journal article" date="2020" name="mSystems">
        <title>Genome- and Community-Level Interaction Insights into Carbon Utilization and Element Cycling Functions of Hydrothermarchaeota in Hydrothermal Sediment.</title>
        <authorList>
            <person name="Zhou Z."/>
            <person name="Liu Y."/>
            <person name="Xu W."/>
            <person name="Pan J."/>
            <person name="Luo Z.H."/>
            <person name="Li M."/>
        </authorList>
    </citation>
    <scope>NUCLEOTIDE SEQUENCE [LARGE SCALE GENOMIC DNA]</scope>
    <source>
        <strain evidence="1">SpSt-1065</strain>
    </source>
</reference>
<dbReference type="EMBL" id="DRWX01000350">
    <property type="protein sequence ID" value="HHM97075.1"/>
    <property type="molecule type" value="Genomic_DNA"/>
</dbReference>
<protein>
    <recommendedName>
        <fullName evidence="2">Gluconate 2-dehydrogenase subunit 3 family protein</fullName>
    </recommendedName>
</protein>
<organism evidence="1">
    <name type="scientific">Thermomicrobium roseum</name>
    <dbReference type="NCBI Taxonomy" id="500"/>
    <lineage>
        <taxon>Bacteria</taxon>
        <taxon>Pseudomonadati</taxon>
        <taxon>Thermomicrobiota</taxon>
        <taxon>Thermomicrobia</taxon>
        <taxon>Thermomicrobiales</taxon>
        <taxon>Thermomicrobiaceae</taxon>
        <taxon>Thermomicrobium</taxon>
    </lineage>
</organism>
<dbReference type="Pfam" id="PF13618">
    <property type="entry name" value="Gluconate_2-dh3"/>
    <property type="match status" value="1"/>
</dbReference>
<proteinExistence type="predicted"/>
<accession>A0A7C5VW70</accession>
<name>A0A7C5VW70_THERO</name>
<evidence type="ECO:0000313" key="1">
    <source>
        <dbReference type="EMBL" id="HHM97075.1"/>
    </source>
</evidence>
<evidence type="ECO:0008006" key="2">
    <source>
        <dbReference type="Google" id="ProtNLM"/>
    </source>
</evidence>
<comment type="caution">
    <text evidence="1">The sequence shown here is derived from an EMBL/GenBank/DDBJ whole genome shotgun (WGS) entry which is preliminary data.</text>
</comment>
<gene>
    <name evidence="1" type="ORF">ENM21_07695</name>
</gene>